<dbReference type="CDD" id="cd05236">
    <property type="entry name" value="FAR-N_SDR_e"/>
    <property type="match status" value="1"/>
</dbReference>
<reference evidence="4 5" key="1">
    <citation type="submission" date="2023-10" db="EMBL/GenBank/DDBJ databases">
        <authorList>
            <person name="Maclean D."/>
            <person name="Macfadyen A."/>
        </authorList>
    </citation>
    <scope>NUCLEOTIDE SEQUENCE [LARGE SCALE GENOMIC DNA]</scope>
</reference>
<keyword evidence="1" id="KW-0443">Lipid metabolism</keyword>
<name>A0AAV1I0X6_9CHLO</name>
<protein>
    <recommendedName>
        <fullName evidence="1">Fatty acyl-CoA reductase</fullName>
        <ecNumber evidence="1">1.2.1.84</ecNumber>
    </recommendedName>
</protein>
<dbReference type="Pfam" id="PF07993">
    <property type="entry name" value="NAD_binding_4"/>
    <property type="match status" value="1"/>
</dbReference>
<evidence type="ECO:0000313" key="4">
    <source>
        <dbReference type="EMBL" id="CAK0759364.1"/>
    </source>
</evidence>
<dbReference type="InterPro" id="IPR036291">
    <property type="entry name" value="NAD(P)-bd_dom_sf"/>
</dbReference>
<evidence type="ECO:0000256" key="1">
    <source>
        <dbReference type="RuleBase" id="RU363097"/>
    </source>
</evidence>
<keyword evidence="5" id="KW-1185">Reference proteome</keyword>
<dbReference type="PANTHER" id="PTHR11011">
    <property type="entry name" value="MALE STERILITY PROTEIN 2-RELATED"/>
    <property type="match status" value="1"/>
</dbReference>
<proteinExistence type="inferred from homology"/>
<feature type="region of interest" description="Disordered" evidence="2">
    <location>
        <begin position="115"/>
        <end position="172"/>
    </location>
</feature>
<evidence type="ECO:0000259" key="3">
    <source>
        <dbReference type="Pfam" id="PF07993"/>
    </source>
</evidence>
<comment type="similarity">
    <text evidence="1">Belongs to the fatty acyl-CoA reductase family.</text>
</comment>
<feature type="domain" description="Thioester reductase (TE)" evidence="3">
    <location>
        <begin position="229"/>
        <end position="525"/>
    </location>
</feature>
<comment type="catalytic activity">
    <reaction evidence="1">
        <text>a long-chain fatty acyl-CoA + 2 NADPH + 2 H(+) = a long-chain primary fatty alcohol + 2 NADP(+) + CoA</text>
        <dbReference type="Rhea" id="RHEA:52716"/>
        <dbReference type="ChEBI" id="CHEBI:15378"/>
        <dbReference type="ChEBI" id="CHEBI:57287"/>
        <dbReference type="ChEBI" id="CHEBI:57783"/>
        <dbReference type="ChEBI" id="CHEBI:58349"/>
        <dbReference type="ChEBI" id="CHEBI:77396"/>
        <dbReference type="ChEBI" id="CHEBI:83139"/>
        <dbReference type="EC" id="1.2.1.84"/>
    </reaction>
</comment>
<dbReference type="GO" id="GO:0102965">
    <property type="term" value="F:alcohol-forming long-chain fatty acyl-CoA reductase activity"/>
    <property type="evidence" value="ECO:0007669"/>
    <property type="project" value="UniProtKB-EC"/>
</dbReference>
<dbReference type="EC" id="1.2.1.84" evidence="1"/>
<organism evidence="4 5">
    <name type="scientific">Coccomyxa viridis</name>
    <dbReference type="NCBI Taxonomy" id="1274662"/>
    <lineage>
        <taxon>Eukaryota</taxon>
        <taxon>Viridiplantae</taxon>
        <taxon>Chlorophyta</taxon>
        <taxon>core chlorophytes</taxon>
        <taxon>Trebouxiophyceae</taxon>
        <taxon>Trebouxiophyceae incertae sedis</taxon>
        <taxon>Coccomyxaceae</taxon>
        <taxon>Coccomyxa</taxon>
    </lineage>
</organism>
<comment type="function">
    <text evidence="1">Catalyzes the reduction of fatty acyl-CoA to fatty alcohols.</text>
</comment>
<dbReference type="Gene3D" id="3.40.50.720">
    <property type="entry name" value="NAD(P)-binding Rossmann-like Domain"/>
    <property type="match status" value="1"/>
</dbReference>
<keyword evidence="1" id="KW-0521">NADP</keyword>
<keyword evidence="1" id="KW-0444">Lipid biosynthesis</keyword>
<keyword evidence="1" id="KW-0560">Oxidoreductase</keyword>
<dbReference type="InterPro" id="IPR026055">
    <property type="entry name" value="FAR"/>
</dbReference>
<feature type="compositionally biased region" description="Basic residues" evidence="2">
    <location>
        <begin position="118"/>
        <end position="133"/>
    </location>
</feature>
<dbReference type="EMBL" id="CAUYUE010000003">
    <property type="protein sequence ID" value="CAK0759364.1"/>
    <property type="molecule type" value="Genomic_DNA"/>
</dbReference>
<evidence type="ECO:0000313" key="5">
    <source>
        <dbReference type="Proteomes" id="UP001314263"/>
    </source>
</evidence>
<dbReference type="PANTHER" id="PTHR11011:SF45">
    <property type="entry name" value="FATTY ACYL-COA REDUCTASE CG8306-RELATED"/>
    <property type="match status" value="1"/>
</dbReference>
<dbReference type="AlphaFoldDB" id="A0AAV1I0X6"/>
<accession>A0AAV1I0X6</accession>
<dbReference type="InterPro" id="IPR013120">
    <property type="entry name" value="FAR_NAD-bd"/>
</dbReference>
<dbReference type="GO" id="GO:0080019">
    <property type="term" value="F:alcohol-forming very long-chain fatty acyl-CoA reductase activity"/>
    <property type="evidence" value="ECO:0007669"/>
    <property type="project" value="InterPro"/>
</dbReference>
<comment type="caution">
    <text evidence="4">The sequence shown here is derived from an EMBL/GenBank/DDBJ whole genome shotgun (WGS) entry which is preliminary data.</text>
</comment>
<evidence type="ECO:0000256" key="2">
    <source>
        <dbReference type="SAM" id="MobiDB-lite"/>
    </source>
</evidence>
<dbReference type="Proteomes" id="UP001314263">
    <property type="component" value="Unassembled WGS sequence"/>
</dbReference>
<sequence>MSIRQEARKRRLVTSECTQSVPATMPLTRPVTRKRKDRHLGTAGEGAGSPHICCQVPRLVGRGACTEDSFARRAKIQCEGHAVREGYPQEHTQAEEDAPPQQLAQHQHIRDMENRSCGHTRRARPQLKGRSQHSIHAPKEVCAPKAGADTEQDDQQQHRATPGKARTCSTGPQAVKKAKVQHAAQLRPQPEVRMPECTCERSASAGLEQLQGLEGLSVTAAFTGASVLITGATGYIGSLVMEQLLRLIPDIRHIFVIVRSRPGLSAEERMQKLYQRTMWHLLRVDGQLAPELQAKITVVEGDLLLADCGVSAAMRGRMRRHVGYVVHCAASIIFNEHVHTLLANNYQATRNIAELAKSFKRLRRFVHLSTAYVNCNRPHGSHVEERLYSFSGDNAVTHSSRSSRQAELDIVEKLAAELAALPESAASQQVQQHLERSRTPNAYFFTKRMAEVLISSYHSPRFPVSIVRPSLVGCTARAPHPGYFGNNAGPTAVALAFAVGIATYTSHHPGSVFDVIPGDMCSSIILASCAAPSQVTGCRSAPLVVHACTSTTNPQTLFGWWSLGYRYWSEHPPPTRLAVGEYPRMDAPTPPVGVPDDSWTFWRWNAAANTKFWAISGALRALGQSALAAKIWAGWQAWRVYNRTALDFNLFFCSRTAEALERALPDDERAVLPLVWRAGVDDWDAYLCSHFKHIRYHHFKQAACAPILKDNGL</sequence>
<dbReference type="GO" id="GO:0035336">
    <property type="term" value="P:long-chain fatty-acyl-CoA metabolic process"/>
    <property type="evidence" value="ECO:0007669"/>
    <property type="project" value="TreeGrafter"/>
</dbReference>
<dbReference type="SUPFAM" id="SSF51735">
    <property type="entry name" value="NAD(P)-binding Rossmann-fold domains"/>
    <property type="match status" value="1"/>
</dbReference>
<gene>
    <name evidence="4" type="ORF">CVIRNUC_002692</name>
</gene>